<dbReference type="Proteomes" id="UP000582487">
    <property type="component" value="Unassembled WGS sequence"/>
</dbReference>
<feature type="transmembrane region" description="Helical" evidence="1">
    <location>
        <begin position="210"/>
        <end position="233"/>
    </location>
</feature>
<dbReference type="Proteomes" id="UP000255284">
    <property type="component" value="Unassembled WGS sequence"/>
</dbReference>
<accession>A0A2J9KNB1</accession>
<dbReference type="PANTHER" id="PTHR35007">
    <property type="entry name" value="INTEGRAL MEMBRANE PROTEIN-RELATED"/>
    <property type="match status" value="1"/>
</dbReference>
<evidence type="ECO:0000313" key="5">
    <source>
        <dbReference type="Proteomes" id="UP000582487"/>
    </source>
</evidence>
<sequence length="386" mass="40493">MDNTQEISLVVAVVLLVGAGIIAGIGANIRKVDAELGQAPKQRKRRKIGSRLMKPKLKELDAGMLCAEVATRLIAGADIASAWEVTLRRLHPDLDFAAAKAFAENPHENWRHRFRGQVARNPLATLHHKEATAAALRAMFIATAVSTEVGAPLAEILTRVADGIAAQLEAGAKRHAAQVGPRATARLLGVLPLAALVMASFIGVDVLGMALSGGLNTGIFVVGAVLMVVGNLWSHAMIRRAMNPGVSGLDPTLAMDIIAACQENGVSLTASLQAVSAASSETDLAVVARMLLLGASWEEAWSDSDGKWEQLSDVLQPAWEEGASPVPLLVRGAARTRAHLTHEAVNAAEKLGVRLVVPLGVCLLPAFFALGIVPVVVSTLEGLLAN</sequence>
<dbReference type="GeneID" id="61169006"/>
<dbReference type="EMBL" id="JABCUV010000008">
    <property type="protein sequence ID" value="NMW93615.1"/>
    <property type="molecule type" value="Genomic_DNA"/>
</dbReference>
<gene>
    <name evidence="2" type="ORF">HHJ74_07900</name>
    <name evidence="3" type="ORF">NCTC11819_00916</name>
</gene>
<evidence type="ECO:0000256" key="1">
    <source>
        <dbReference type="SAM" id="Phobius"/>
    </source>
</evidence>
<keyword evidence="1" id="KW-0472">Membrane</keyword>
<protein>
    <submittedName>
        <fullName evidence="3">Flp pilus assembly protein TadB</fullName>
    </submittedName>
    <submittedName>
        <fullName evidence="2">Type II secretion system protein</fullName>
    </submittedName>
</protein>
<organism evidence="2 5">
    <name type="scientific">Mobiluncus mulieris</name>
    <dbReference type="NCBI Taxonomy" id="2052"/>
    <lineage>
        <taxon>Bacteria</taxon>
        <taxon>Bacillati</taxon>
        <taxon>Actinomycetota</taxon>
        <taxon>Actinomycetes</taxon>
        <taxon>Actinomycetales</taxon>
        <taxon>Actinomycetaceae</taxon>
        <taxon>Mobiluncus</taxon>
    </lineage>
</organism>
<evidence type="ECO:0000313" key="4">
    <source>
        <dbReference type="Proteomes" id="UP000255284"/>
    </source>
</evidence>
<dbReference type="RefSeq" id="WP_004013577.1">
    <property type="nucleotide sequence ID" value="NZ_CAMPUA010000001.1"/>
</dbReference>
<name>A0A2J9KNB1_9ACTO</name>
<feature type="transmembrane region" description="Helical" evidence="1">
    <location>
        <begin position="183"/>
        <end position="204"/>
    </location>
</feature>
<keyword evidence="1" id="KW-1133">Transmembrane helix</keyword>
<reference evidence="3 4" key="1">
    <citation type="submission" date="2018-06" db="EMBL/GenBank/DDBJ databases">
        <authorList>
            <consortium name="Pathogen Informatics"/>
            <person name="Doyle S."/>
        </authorList>
    </citation>
    <scope>NUCLEOTIDE SEQUENCE [LARGE SCALE GENOMIC DNA]</scope>
    <source>
        <strain evidence="3 4">NCTC11819</strain>
    </source>
</reference>
<comment type="caution">
    <text evidence="2">The sequence shown here is derived from an EMBL/GenBank/DDBJ whole genome shotgun (WGS) entry which is preliminary data.</text>
</comment>
<dbReference type="EMBL" id="UGGQ01000006">
    <property type="protein sequence ID" value="STO16350.1"/>
    <property type="molecule type" value="Genomic_DNA"/>
</dbReference>
<feature type="transmembrane region" description="Helical" evidence="1">
    <location>
        <begin position="355"/>
        <end position="377"/>
    </location>
</feature>
<feature type="transmembrane region" description="Helical" evidence="1">
    <location>
        <begin position="6"/>
        <end position="27"/>
    </location>
</feature>
<proteinExistence type="predicted"/>
<dbReference type="AlphaFoldDB" id="A0A2J9KNB1"/>
<keyword evidence="1" id="KW-0812">Transmembrane</keyword>
<evidence type="ECO:0000313" key="3">
    <source>
        <dbReference type="EMBL" id="STO16350.1"/>
    </source>
</evidence>
<dbReference type="OrthoDB" id="3267562at2"/>
<dbReference type="PANTHER" id="PTHR35007:SF3">
    <property type="entry name" value="POSSIBLE CONSERVED ALANINE RICH MEMBRANE PROTEIN"/>
    <property type="match status" value="1"/>
</dbReference>
<reference evidence="2 5" key="2">
    <citation type="submission" date="2020-04" db="EMBL/GenBank/DDBJ databases">
        <title>Antimicrobial susceptibility and clonality of vaginal-derived multi-drug resistant Mobiluncus isolates in China.</title>
        <authorList>
            <person name="Zhang X."/>
        </authorList>
    </citation>
    <scope>NUCLEOTIDE SEQUENCE [LARGE SCALE GENOMIC DNA]</scope>
    <source>
        <strain evidence="2 5">7</strain>
    </source>
</reference>
<evidence type="ECO:0000313" key="2">
    <source>
        <dbReference type="EMBL" id="NMW93615.1"/>
    </source>
</evidence>